<dbReference type="SUPFAM" id="SSF54060">
    <property type="entry name" value="His-Me finger endonucleases"/>
    <property type="match status" value="1"/>
</dbReference>
<sequence length="319" mass="36305">MKRLWEVKETRFATGKMPRLCALLALLFAAGCSLCAADVGTFTPCLQFFYRSWPPKGLAGTPICQRFINKYRFATLYSRPRRSPWFSAYLYTVPAGKRPSASWKFEPQLAYPGGDGNMEQFPPGPLDQNIVESQAVQLDYINSTYSRGHLNPSLHHMSHDTRSSTFTLTNVVPQKKGSNDGPWELLEHSVNHTLATYCLGDAYVVTGIIPYRNDEHWLKNHRVAVPEYMWSAYCCPKYNQSLPKELTNAFPTYAGIGRNDPNSSEEIVPVDKTVKKQFRGYDVRNMSLETLEMYLKDRFNTVVSVFYEQCTGSDLTENT</sequence>
<reference evidence="4" key="3">
    <citation type="submission" date="2025-08" db="UniProtKB">
        <authorList>
            <consortium name="Ensembl"/>
        </authorList>
    </citation>
    <scope>IDENTIFICATION</scope>
</reference>
<feature type="signal peptide" evidence="1">
    <location>
        <begin position="1"/>
        <end position="37"/>
    </location>
</feature>
<name>A0A3P8QRG4_ASTCA</name>
<evidence type="ECO:0000256" key="1">
    <source>
        <dbReference type="SAM" id="SignalP"/>
    </source>
</evidence>
<dbReference type="InterPro" id="IPR044925">
    <property type="entry name" value="His-Me_finger_sf"/>
</dbReference>
<dbReference type="GO" id="GO:0046872">
    <property type="term" value="F:metal ion binding"/>
    <property type="evidence" value="ECO:0007669"/>
    <property type="project" value="InterPro"/>
</dbReference>
<keyword evidence="5" id="KW-1185">Reference proteome</keyword>
<dbReference type="Pfam" id="PF01223">
    <property type="entry name" value="Endonuclease_NS"/>
    <property type="match status" value="1"/>
</dbReference>
<organism evidence="4 5">
    <name type="scientific">Astatotilapia calliptera</name>
    <name type="common">Eastern happy</name>
    <name type="synonym">Chromis callipterus</name>
    <dbReference type="NCBI Taxonomy" id="8154"/>
    <lineage>
        <taxon>Eukaryota</taxon>
        <taxon>Metazoa</taxon>
        <taxon>Chordata</taxon>
        <taxon>Craniata</taxon>
        <taxon>Vertebrata</taxon>
        <taxon>Euteleostomi</taxon>
        <taxon>Actinopterygii</taxon>
        <taxon>Neopterygii</taxon>
        <taxon>Teleostei</taxon>
        <taxon>Neoteleostei</taxon>
        <taxon>Acanthomorphata</taxon>
        <taxon>Ovalentaria</taxon>
        <taxon>Cichlomorphae</taxon>
        <taxon>Cichliformes</taxon>
        <taxon>Cichlidae</taxon>
        <taxon>African cichlids</taxon>
        <taxon>Pseudocrenilabrinae</taxon>
        <taxon>Haplochromini</taxon>
        <taxon>Astatotilapia</taxon>
    </lineage>
</organism>
<dbReference type="Bgee" id="ENSACLG00000021771">
    <property type="expression patterns" value="Expressed in anal fin and 1 other cell type or tissue"/>
</dbReference>
<dbReference type="Gene3D" id="3.40.570.10">
    <property type="entry name" value="Extracellular Endonuclease, subunit A"/>
    <property type="match status" value="1"/>
</dbReference>
<dbReference type="PANTHER" id="PTHR21472:SF18">
    <property type="entry name" value="ENDONUCLEASE DOMAIN-CONTAINING 1 PROTEIN"/>
    <property type="match status" value="1"/>
</dbReference>
<protein>
    <submittedName>
        <fullName evidence="4">Uncharacterized protein</fullName>
    </submittedName>
</protein>
<dbReference type="STRING" id="8154.ENSACLP00000032088"/>
<keyword evidence="1" id="KW-0732">Signal</keyword>
<dbReference type="InterPro" id="IPR001604">
    <property type="entry name" value="Endo_G_ENPP1-like_dom"/>
</dbReference>
<dbReference type="AlphaFoldDB" id="A0A3P8QRG4"/>
<feature type="domain" description="ENPP1-3/EXOG-like endonuclease/phosphodiesterase" evidence="2">
    <location>
        <begin position="70"/>
        <end position="284"/>
    </location>
</feature>
<dbReference type="PROSITE" id="PS51257">
    <property type="entry name" value="PROKAR_LIPOPROTEIN"/>
    <property type="match status" value="1"/>
</dbReference>
<dbReference type="GO" id="GO:0003676">
    <property type="term" value="F:nucleic acid binding"/>
    <property type="evidence" value="ECO:0007669"/>
    <property type="project" value="InterPro"/>
</dbReference>
<dbReference type="SMART" id="SM00892">
    <property type="entry name" value="Endonuclease_NS"/>
    <property type="match status" value="1"/>
</dbReference>
<dbReference type="GeneTree" id="ENSGT01030000234592"/>
<dbReference type="GeneID" id="113027821"/>
<dbReference type="InterPro" id="IPR044929">
    <property type="entry name" value="DNA/RNA_non-sp_Endonuclease_sf"/>
</dbReference>
<dbReference type="InterPro" id="IPR039015">
    <property type="entry name" value="ENDOD1"/>
</dbReference>
<dbReference type="OrthoDB" id="69221at2759"/>
<reference evidence="4" key="4">
    <citation type="submission" date="2025-09" db="UniProtKB">
        <authorList>
            <consortium name="Ensembl"/>
        </authorList>
    </citation>
    <scope>IDENTIFICATION</scope>
</reference>
<dbReference type="InterPro" id="IPR020821">
    <property type="entry name" value="ENPP1-3/EXOG-like_nuc-like"/>
</dbReference>
<evidence type="ECO:0000313" key="4">
    <source>
        <dbReference type="Ensembl" id="ENSACLP00000032088.1"/>
    </source>
</evidence>
<evidence type="ECO:0000259" key="2">
    <source>
        <dbReference type="SMART" id="SM00477"/>
    </source>
</evidence>
<dbReference type="SMART" id="SM00477">
    <property type="entry name" value="NUC"/>
    <property type="match status" value="1"/>
</dbReference>
<accession>A0A3P8QRG4</accession>
<reference evidence="4 5" key="1">
    <citation type="submission" date="2018-05" db="EMBL/GenBank/DDBJ databases">
        <authorList>
            <person name="Datahose"/>
        </authorList>
    </citation>
    <scope>NUCLEOTIDE SEQUENCE</scope>
</reference>
<dbReference type="RefSeq" id="XP_026033426.1">
    <property type="nucleotide sequence ID" value="XM_026177641.1"/>
</dbReference>
<feature type="domain" description="DNA/RNA non-specific endonuclease/pyrophosphatase/phosphodiesterase" evidence="3">
    <location>
        <begin position="69"/>
        <end position="290"/>
    </location>
</feature>
<dbReference type="GO" id="GO:0016787">
    <property type="term" value="F:hydrolase activity"/>
    <property type="evidence" value="ECO:0007669"/>
    <property type="project" value="InterPro"/>
</dbReference>
<dbReference type="Ensembl" id="ENSACLT00000032841.2">
    <property type="protein sequence ID" value="ENSACLP00000032088.1"/>
    <property type="gene ID" value="ENSACLG00000021771.2"/>
</dbReference>
<proteinExistence type="predicted"/>
<dbReference type="PANTHER" id="PTHR21472">
    <property type="entry name" value="ENDONUCLEASE DOMAIN-CONTAINING 1 PROTEIN ENDOD1"/>
    <property type="match status" value="1"/>
</dbReference>
<feature type="chain" id="PRO_5018266173" evidence="1">
    <location>
        <begin position="38"/>
        <end position="319"/>
    </location>
</feature>
<dbReference type="OMA" id="GSNDGPW"/>
<evidence type="ECO:0000313" key="5">
    <source>
        <dbReference type="Proteomes" id="UP000265100"/>
    </source>
</evidence>
<evidence type="ECO:0000259" key="3">
    <source>
        <dbReference type="SMART" id="SM00892"/>
    </source>
</evidence>
<dbReference type="Proteomes" id="UP000265100">
    <property type="component" value="Chromosome 8"/>
</dbReference>
<reference evidence="5" key="2">
    <citation type="submission" date="2023-03" db="EMBL/GenBank/DDBJ databases">
        <authorList>
            <consortium name="Wellcome Sanger Institute Data Sharing"/>
        </authorList>
    </citation>
    <scope>NUCLEOTIDE SEQUENCE [LARGE SCALE GENOMIC DNA]</scope>
</reference>